<dbReference type="OrthoDB" id="7210452at2"/>
<sequence length="313" mass="36266">MKALLARIIGNSLPPRHSPTQAFRNLKYILENEVGNSFFDKVYIVNRIFDEVERSKIIGLLSETGSNYLEIPFNIEDYRSISIIDDIEWVERQVALNGYSKTMQDYPEKIRLIEEVAKNRSKIVYAMNNNGARNFVLNQYIRKYTWTMPLDGNCFFTREALALLENELMEFKHTENCVVLPMYRLGESLDPLVASPQDLKPCEPQVIFGCNAACTFDERRPYGRRPKVDLLKRLSVPGPWDHWEDMPWEIPTNTDENLKGRFYRSNSWVFRLRSGDDSQEVGSNSSLSRVDARNNAILHAIKRLDENVSTVCL</sequence>
<protein>
    <submittedName>
        <fullName evidence="1">Uncharacterized protein</fullName>
    </submittedName>
</protein>
<reference evidence="1 2" key="1">
    <citation type="submission" date="2019-03" db="EMBL/GenBank/DDBJ databases">
        <title>Genomic Encyclopedia of Archaeal and Bacterial Type Strains, Phase II (KMG-II): from individual species to whole genera.</title>
        <authorList>
            <person name="Goeker M."/>
        </authorList>
    </citation>
    <scope>NUCLEOTIDE SEQUENCE [LARGE SCALE GENOMIC DNA]</scope>
    <source>
        <strain evidence="1 2">DSM 15388</strain>
    </source>
</reference>
<name>A0A4V2UIN7_9GAMM</name>
<organism evidence="1 2">
    <name type="scientific">Reinekea marinisedimentorum</name>
    <dbReference type="NCBI Taxonomy" id="230495"/>
    <lineage>
        <taxon>Bacteria</taxon>
        <taxon>Pseudomonadati</taxon>
        <taxon>Pseudomonadota</taxon>
        <taxon>Gammaproteobacteria</taxon>
        <taxon>Oceanospirillales</taxon>
        <taxon>Saccharospirillaceae</taxon>
        <taxon>Reinekea</taxon>
    </lineage>
</organism>
<dbReference type="AlphaFoldDB" id="A0A4V2UIN7"/>
<dbReference type="RefSeq" id="WP_132703739.1">
    <property type="nucleotide sequence ID" value="NZ_SLZR01000023.1"/>
</dbReference>
<dbReference type="Proteomes" id="UP000295793">
    <property type="component" value="Unassembled WGS sequence"/>
</dbReference>
<gene>
    <name evidence="1" type="ORF">BCF53_12322</name>
</gene>
<comment type="caution">
    <text evidence="1">The sequence shown here is derived from an EMBL/GenBank/DDBJ whole genome shotgun (WGS) entry which is preliminary data.</text>
</comment>
<evidence type="ECO:0000313" key="2">
    <source>
        <dbReference type="Proteomes" id="UP000295793"/>
    </source>
</evidence>
<evidence type="ECO:0000313" key="1">
    <source>
        <dbReference type="EMBL" id="TCS36700.1"/>
    </source>
</evidence>
<keyword evidence="2" id="KW-1185">Reference proteome</keyword>
<proteinExistence type="predicted"/>
<dbReference type="EMBL" id="SLZR01000023">
    <property type="protein sequence ID" value="TCS36700.1"/>
    <property type="molecule type" value="Genomic_DNA"/>
</dbReference>
<accession>A0A4V2UIN7</accession>